<reference evidence="1" key="1">
    <citation type="submission" date="2020-04" db="EMBL/GenBank/DDBJ databases">
        <authorList>
            <person name="Chiriac C."/>
            <person name="Salcher M."/>
            <person name="Ghai R."/>
            <person name="Kavagutti S V."/>
        </authorList>
    </citation>
    <scope>NUCLEOTIDE SEQUENCE</scope>
</reference>
<protein>
    <submittedName>
        <fullName evidence="1">Uncharacterized protein</fullName>
    </submittedName>
</protein>
<gene>
    <name evidence="1" type="ORF">UFOVP123_72</name>
</gene>
<accession>A0A6J5L9C6</accession>
<proteinExistence type="predicted"/>
<organism evidence="1">
    <name type="scientific">uncultured Caudovirales phage</name>
    <dbReference type="NCBI Taxonomy" id="2100421"/>
    <lineage>
        <taxon>Viruses</taxon>
        <taxon>Duplodnaviria</taxon>
        <taxon>Heunggongvirae</taxon>
        <taxon>Uroviricota</taxon>
        <taxon>Caudoviricetes</taxon>
        <taxon>Peduoviridae</taxon>
        <taxon>Maltschvirus</taxon>
        <taxon>Maltschvirus maltsch</taxon>
    </lineage>
</organism>
<sequence length="153" mass="17045">MTSKEKITSAQTSKNLQEVQVDELGDIDIIRACGMAGQSNPLGLSIWRWRYAGDHAEMHKIAMELVERGFEVITVHNVMVHLAKDVCPACLGRGFDAMQNAPVLTDNICVDCQGTGRKPLVGDKEKALVDLMLNLERDVAHRIMQKLARQLDF</sequence>
<dbReference type="EMBL" id="LR796244">
    <property type="protein sequence ID" value="CAB4131258.1"/>
    <property type="molecule type" value="Genomic_DNA"/>
</dbReference>
<evidence type="ECO:0000313" key="1">
    <source>
        <dbReference type="EMBL" id="CAB4131258.1"/>
    </source>
</evidence>
<name>A0A6J5L9C6_9CAUD</name>